<dbReference type="EMBL" id="MVBM01000002">
    <property type="protein sequence ID" value="OOK78414.1"/>
    <property type="molecule type" value="Genomic_DNA"/>
</dbReference>
<protein>
    <submittedName>
        <fullName evidence="2">Uncharacterized protein</fullName>
    </submittedName>
</protein>
<dbReference type="AlphaFoldDB" id="A0A1V3XGS6"/>
<sequence>MADFHAFGAAAPGQPRRDVGSVTDAELGIAHALCRLECRRPDR</sequence>
<comment type="caution">
    <text evidence="2">The sequence shown here is derived from an EMBL/GenBank/DDBJ whole genome shotgun (WGS) entry which is preliminary data.</text>
</comment>
<evidence type="ECO:0000256" key="1">
    <source>
        <dbReference type="SAM" id="MobiDB-lite"/>
    </source>
</evidence>
<feature type="region of interest" description="Disordered" evidence="1">
    <location>
        <begin position="1"/>
        <end position="20"/>
    </location>
</feature>
<name>A0A1V3XGS6_MYCKA</name>
<reference evidence="2 3" key="1">
    <citation type="submission" date="2017-02" db="EMBL/GenBank/DDBJ databases">
        <title>Complete genome sequences of Mycobacterium kansasii strains isolated from rhesus macaques.</title>
        <authorList>
            <person name="Panda A."/>
            <person name="Nagaraj S."/>
            <person name="Zhao X."/>
            <person name="Tettelin H."/>
            <person name="Detolla L.J."/>
        </authorList>
    </citation>
    <scope>NUCLEOTIDE SEQUENCE [LARGE SCALE GENOMIC DNA]</scope>
    <source>
        <strain evidence="2 3">11-3813</strain>
    </source>
</reference>
<organism evidence="2 3">
    <name type="scientific">Mycobacterium kansasii</name>
    <dbReference type="NCBI Taxonomy" id="1768"/>
    <lineage>
        <taxon>Bacteria</taxon>
        <taxon>Bacillati</taxon>
        <taxon>Actinomycetota</taxon>
        <taxon>Actinomycetes</taxon>
        <taxon>Mycobacteriales</taxon>
        <taxon>Mycobacteriaceae</taxon>
        <taxon>Mycobacterium</taxon>
    </lineage>
</organism>
<evidence type="ECO:0000313" key="2">
    <source>
        <dbReference type="EMBL" id="OOK78414.1"/>
    </source>
</evidence>
<dbReference type="Proteomes" id="UP000189229">
    <property type="component" value="Unassembled WGS sequence"/>
</dbReference>
<proteinExistence type="predicted"/>
<evidence type="ECO:0000313" key="3">
    <source>
        <dbReference type="Proteomes" id="UP000189229"/>
    </source>
</evidence>
<accession>A0A1V3XGS6</accession>
<gene>
    <name evidence="2" type="ORF">BZL30_3006</name>
</gene>